<dbReference type="AlphaFoldDB" id="A0A0D3IDP9"/>
<dbReference type="PaxDb" id="2903-EOD09384"/>
<dbReference type="KEGG" id="ehx:EMIHUDRAFT_432811"/>
<dbReference type="EnsemblProtists" id="EOD09384">
    <property type="protein sequence ID" value="EOD09384"/>
    <property type="gene ID" value="EMIHUDRAFT_432811"/>
</dbReference>
<dbReference type="GeneID" id="17255496"/>
<reference evidence="1" key="2">
    <citation type="submission" date="2024-10" db="UniProtKB">
        <authorList>
            <consortium name="EnsemblProtists"/>
        </authorList>
    </citation>
    <scope>IDENTIFICATION</scope>
</reference>
<protein>
    <recommendedName>
        <fullName evidence="3">Tesmin/TSO1-like CXC domain-containing protein</fullName>
    </recommendedName>
</protein>
<dbReference type="Proteomes" id="UP000013827">
    <property type="component" value="Unassembled WGS sequence"/>
</dbReference>
<proteinExistence type="predicted"/>
<sequence length="176" mass="18655">MKAAPNSDDLPSISVADGAAHGDVPSYPVPPGFAGSNKAYDAVRAKADCNEPVTYGTSYFCCPNILDEPLNLLQVLCNTPCPTRGPSFCCCAAKYRDACAGCCTSGCVGCTRCLLKLQGYEQTEVHFFETHEEALAALTALPANPAVPEEIAGFWCASLSERPCHIAARLVSDKCR</sequence>
<dbReference type="HOGENOM" id="CLU_1527989_0_0_1"/>
<reference evidence="2" key="1">
    <citation type="journal article" date="2013" name="Nature">
        <title>Pan genome of the phytoplankton Emiliania underpins its global distribution.</title>
        <authorList>
            <person name="Read B.A."/>
            <person name="Kegel J."/>
            <person name="Klute M.J."/>
            <person name="Kuo A."/>
            <person name="Lefebvre S.C."/>
            <person name="Maumus F."/>
            <person name="Mayer C."/>
            <person name="Miller J."/>
            <person name="Monier A."/>
            <person name="Salamov A."/>
            <person name="Young J."/>
            <person name="Aguilar M."/>
            <person name="Claverie J.M."/>
            <person name="Frickenhaus S."/>
            <person name="Gonzalez K."/>
            <person name="Herman E.K."/>
            <person name="Lin Y.C."/>
            <person name="Napier J."/>
            <person name="Ogata H."/>
            <person name="Sarno A.F."/>
            <person name="Shmutz J."/>
            <person name="Schroeder D."/>
            <person name="de Vargas C."/>
            <person name="Verret F."/>
            <person name="von Dassow P."/>
            <person name="Valentin K."/>
            <person name="Van de Peer Y."/>
            <person name="Wheeler G."/>
            <person name="Dacks J.B."/>
            <person name="Delwiche C.F."/>
            <person name="Dyhrman S.T."/>
            <person name="Glockner G."/>
            <person name="John U."/>
            <person name="Richards T."/>
            <person name="Worden A.Z."/>
            <person name="Zhang X."/>
            <person name="Grigoriev I.V."/>
            <person name="Allen A.E."/>
            <person name="Bidle K."/>
            <person name="Borodovsky M."/>
            <person name="Bowler C."/>
            <person name="Brownlee C."/>
            <person name="Cock J.M."/>
            <person name="Elias M."/>
            <person name="Gladyshev V.N."/>
            <person name="Groth M."/>
            <person name="Guda C."/>
            <person name="Hadaegh A."/>
            <person name="Iglesias-Rodriguez M.D."/>
            <person name="Jenkins J."/>
            <person name="Jones B.M."/>
            <person name="Lawson T."/>
            <person name="Leese F."/>
            <person name="Lindquist E."/>
            <person name="Lobanov A."/>
            <person name="Lomsadze A."/>
            <person name="Malik S.B."/>
            <person name="Marsh M.E."/>
            <person name="Mackinder L."/>
            <person name="Mock T."/>
            <person name="Mueller-Roeber B."/>
            <person name="Pagarete A."/>
            <person name="Parker M."/>
            <person name="Probert I."/>
            <person name="Quesneville H."/>
            <person name="Raines C."/>
            <person name="Rensing S.A."/>
            <person name="Riano-Pachon D.M."/>
            <person name="Richier S."/>
            <person name="Rokitta S."/>
            <person name="Shiraiwa Y."/>
            <person name="Soanes D.M."/>
            <person name="van der Giezen M."/>
            <person name="Wahlund T.M."/>
            <person name="Williams B."/>
            <person name="Wilson W."/>
            <person name="Wolfe G."/>
            <person name="Wurch L.L."/>
        </authorList>
    </citation>
    <scope>NUCLEOTIDE SEQUENCE</scope>
</reference>
<dbReference type="RefSeq" id="XP_005761813.1">
    <property type="nucleotide sequence ID" value="XM_005761756.1"/>
</dbReference>
<evidence type="ECO:0008006" key="3">
    <source>
        <dbReference type="Google" id="ProtNLM"/>
    </source>
</evidence>
<evidence type="ECO:0000313" key="2">
    <source>
        <dbReference type="Proteomes" id="UP000013827"/>
    </source>
</evidence>
<organism evidence="1 2">
    <name type="scientific">Emiliania huxleyi (strain CCMP1516)</name>
    <dbReference type="NCBI Taxonomy" id="280463"/>
    <lineage>
        <taxon>Eukaryota</taxon>
        <taxon>Haptista</taxon>
        <taxon>Haptophyta</taxon>
        <taxon>Prymnesiophyceae</taxon>
        <taxon>Isochrysidales</taxon>
        <taxon>Noelaerhabdaceae</taxon>
        <taxon>Emiliania</taxon>
    </lineage>
</organism>
<accession>A0A0D3IDP9</accession>
<keyword evidence="2" id="KW-1185">Reference proteome</keyword>
<evidence type="ECO:0000313" key="1">
    <source>
        <dbReference type="EnsemblProtists" id="EOD09384"/>
    </source>
</evidence>
<name>A0A0D3IDP9_EMIH1</name>